<dbReference type="Proteomes" id="UP000198393">
    <property type="component" value="Unassembled WGS sequence"/>
</dbReference>
<feature type="transmembrane region" description="Helical" evidence="1">
    <location>
        <begin position="21"/>
        <end position="39"/>
    </location>
</feature>
<protein>
    <submittedName>
        <fullName evidence="2">Uncharacterized membrane protein</fullName>
    </submittedName>
</protein>
<accession>A0A239LMB4</accession>
<name>A0A239LMB4_EKHLU</name>
<proteinExistence type="predicted"/>
<dbReference type="RefSeq" id="WP_089357987.1">
    <property type="nucleotide sequence ID" value="NZ_FZPD01000005.1"/>
</dbReference>
<keyword evidence="1" id="KW-0812">Transmembrane</keyword>
<sequence>MKLILTLFSRPKNASDAVMRLCWVLIIFTAVTFIFKDVLPYFGFNESAMGRWWNYKWSLIGHISGGLIATVVGPFQFWKAFRNKYLQLHRLLGRIYVIAIVIGFISSSYLAWTSGFALNVNWTLGLQGLGIAWIVTTAMAYISIRKKKIQQHQVWMIRSYIVTFGFITFRILNDIPFDTYFGVDIAGSTLLWASWSVPLLVAEVIMSLRKS</sequence>
<reference evidence="2 3" key="1">
    <citation type="submission" date="2017-06" db="EMBL/GenBank/DDBJ databases">
        <authorList>
            <person name="Kim H.J."/>
            <person name="Triplett B.A."/>
        </authorList>
    </citation>
    <scope>NUCLEOTIDE SEQUENCE [LARGE SCALE GENOMIC DNA]</scope>
    <source>
        <strain evidence="2 3">DSM 19307</strain>
    </source>
</reference>
<evidence type="ECO:0000256" key="1">
    <source>
        <dbReference type="SAM" id="Phobius"/>
    </source>
</evidence>
<organism evidence="2 3">
    <name type="scientific">Ekhidna lutea</name>
    <dbReference type="NCBI Taxonomy" id="447679"/>
    <lineage>
        <taxon>Bacteria</taxon>
        <taxon>Pseudomonadati</taxon>
        <taxon>Bacteroidota</taxon>
        <taxon>Cytophagia</taxon>
        <taxon>Cytophagales</taxon>
        <taxon>Reichenbachiellaceae</taxon>
        <taxon>Ekhidna</taxon>
    </lineage>
</organism>
<keyword evidence="3" id="KW-1185">Reference proteome</keyword>
<gene>
    <name evidence="2" type="ORF">SAMN05421640_3325</name>
</gene>
<keyword evidence="1" id="KW-1133">Transmembrane helix</keyword>
<dbReference type="AlphaFoldDB" id="A0A239LMB4"/>
<dbReference type="EMBL" id="FZPD01000005">
    <property type="protein sequence ID" value="SNT30724.1"/>
    <property type="molecule type" value="Genomic_DNA"/>
</dbReference>
<dbReference type="OrthoDB" id="195502at2"/>
<feature type="transmembrane region" description="Helical" evidence="1">
    <location>
        <begin position="59"/>
        <end position="79"/>
    </location>
</feature>
<feature type="transmembrane region" description="Helical" evidence="1">
    <location>
        <begin position="124"/>
        <end position="143"/>
    </location>
</feature>
<feature type="transmembrane region" description="Helical" evidence="1">
    <location>
        <begin position="185"/>
        <end position="206"/>
    </location>
</feature>
<dbReference type="InterPro" id="IPR018750">
    <property type="entry name" value="DUF2306_membrane"/>
</dbReference>
<keyword evidence="1" id="KW-0472">Membrane</keyword>
<feature type="transmembrane region" description="Helical" evidence="1">
    <location>
        <begin position="91"/>
        <end position="112"/>
    </location>
</feature>
<dbReference type="Pfam" id="PF10067">
    <property type="entry name" value="DUF2306"/>
    <property type="match status" value="1"/>
</dbReference>
<evidence type="ECO:0000313" key="2">
    <source>
        <dbReference type="EMBL" id="SNT30724.1"/>
    </source>
</evidence>
<evidence type="ECO:0000313" key="3">
    <source>
        <dbReference type="Proteomes" id="UP000198393"/>
    </source>
</evidence>
<feature type="transmembrane region" description="Helical" evidence="1">
    <location>
        <begin position="155"/>
        <end position="173"/>
    </location>
</feature>